<reference evidence="2 3" key="1">
    <citation type="journal article" date="2016" name="Mol. Biol. Evol.">
        <title>Comparative Genomics of Early-Diverging Mushroom-Forming Fungi Provides Insights into the Origins of Lignocellulose Decay Capabilities.</title>
        <authorList>
            <person name="Nagy L.G."/>
            <person name="Riley R."/>
            <person name="Tritt A."/>
            <person name="Adam C."/>
            <person name="Daum C."/>
            <person name="Floudas D."/>
            <person name="Sun H."/>
            <person name="Yadav J.S."/>
            <person name="Pangilinan J."/>
            <person name="Larsson K.H."/>
            <person name="Matsuura K."/>
            <person name="Barry K."/>
            <person name="Labutti K."/>
            <person name="Kuo R."/>
            <person name="Ohm R.A."/>
            <person name="Bhattacharya S.S."/>
            <person name="Shirouzu T."/>
            <person name="Yoshinaga Y."/>
            <person name="Martin F.M."/>
            <person name="Grigoriev I.V."/>
            <person name="Hibbett D.S."/>
        </authorList>
    </citation>
    <scope>NUCLEOTIDE SEQUENCE [LARGE SCALE GENOMIC DNA]</scope>
    <source>
        <strain evidence="2 3">93-53</strain>
    </source>
</reference>
<name>A0A165AX45_9APHY</name>
<protein>
    <submittedName>
        <fullName evidence="2">Uncharacterized protein</fullName>
    </submittedName>
</protein>
<organism evidence="2 3">
    <name type="scientific">Laetiporus sulphureus 93-53</name>
    <dbReference type="NCBI Taxonomy" id="1314785"/>
    <lineage>
        <taxon>Eukaryota</taxon>
        <taxon>Fungi</taxon>
        <taxon>Dikarya</taxon>
        <taxon>Basidiomycota</taxon>
        <taxon>Agaricomycotina</taxon>
        <taxon>Agaricomycetes</taxon>
        <taxon>Polyporales</taxon>
        <taxon>Laetiporus</taxon>
    </lineage>
</organism>
<feature type="region of interest" description="Disordered" evidence="1">
    <location>
        <begin position="156"/>
        <end position="175"/>
    </location>
</feature>
<proteinExistence type="predicted"/>
<feature type="compositionally biased region" description="Polar residues" evidence="1">
    <location>
        <begin position="159"/>
        <end position="172"/>
    </location>
</feature>
<dbReference type="EMBL" id="KV427713">
    <property type="protein sequence ID" value="KZS99820.1"/>
    <property type="molecule type" value="Genomic_DNA"/>
</dbReference>
<gene>
    <name evidence="2" type="ORF">LAESUDRAFT_718482</name>
</gene>
<evidence type="ECO:0000313" key="2">
    <source>
        <dbReference type="EMBL" id="KZS99820.1"/>
    </source>
</evidence>
<evidence type="ECO:0000256" key="1">
    <source>
        <dbReference type="SAM" id="MobiDB-lite"/>
    </source>
</evidence>
<sequence>MLSEIDCHRSEQAKVTSLGPLYLTGKADIKIRREPLMPRTKDSIFYCDCRTFLCKKKPVSEKVFRSHKSYDEQQKRIQEKRANEPHTAVRKQERIQEERVDNLCTAGRNNEQARADSDSESALASLVFAAMLGETSSSTGFSNGLWTCEKTDVDGSTVARESQNASHGTSAQRPPMAMVQTVPAVLSVPAEKTDIDRSTVAQESRNVSHSSSAQTPELVFNKFYLMDMELELRTRHCNDLYNKAIDTPEWSPEACNVVNQLQEEEIWAERAEKEIRDAEVGRHCPAMKALRNALLENIEKHRRCLRKQMSWVGGRIPNPVMKLSGKIVDTSA</sequence>
<dbReference type="RefSeq" id="XP_040757561.1">
    <property type="nucleotide sequence ID" value="XM_040907439.1"/>
</dbReference>
<dbReference type="InParanoid" id="A0A165AX45"/>
<accession>A0A165AX45</accession>
<dbReference type="Proteomes" id="UP000076871">
    <property type="component" value="Unassembled WGS sequence"/>
</dbReference>
<dbReference type="GeneID" id="63824468"/>
<dbReference type="AlphaFoldDB" id="A0A165AX45"/>
<evidence type="ECO:0000313" key="3">
    <source>
        <dbReference type="Proteomes" id="UP000076871"/>
    </source>
</evidence>
<keyword evidence="3" id="KW-1185">Reference proteome</keyword>